<dbReference type="EMBL" id="JBAWTH010000019">
    <property type="protein sequence ID" value="KAL2287541.1"/>
    <property type="molecule type" value="Genomic_DNA"/>
</dbReference>
<accession>A0ABR4EYL6</accession>
<reference evidence="6 7" key="1">
    <citation type="submission" date="2024-03" db="EMBL/GenBank/DDBJ databases">
        <title>A high-quality draft genome sequence of Diaporthe vaccinii, a causative agent of upright dieback and viscid rot disease in cranberry plants.</title>
        <authorList>
            <person name="Sarrasin M."/>
            <person name="Lang B.F."/>
            <person name="Burger G."/>
        </authorList>
    </citation>
    <scope>NUCLEOTIDE SEQUENCE [LARGE SCALE GENOMIC DNA]</scope>
    <source>
        <strain evidence="6 7">IS7</strain>
    </source>
</reference>
<gene>
    <name evidence="6" type="ORF">FJTKL_04972</name>
</gene>
<evidence type="ECO:0000256" key="2">
    <source>
        <dbReference type="ARBA" id="ARBA00010617"/>
    </source>
</evidence>
<protein>
    <recommendedName>
        <fullName evidence="8">Cytochrome P450</fullName>
    </recommendedName>
</protein>
<comment type="caution">
    <text evidence="6">The sequence shown here is derived from an EMBL/GenBank/DDBJ whole genome shotgun (WGS) entry which is preliminary data.</text>
</comment>
<dbReference type="Gene3D" id="1.10.630.10">
    <property type="entry name" value="Cytochrome P450"/>
    <property type="match status" value="1"/>
</dbReference>
<evidence type="ECO:0000313" key="7">
    <source>
        <dbReference type="Proteomes" id="UP001600888"/>
    </source>
</evidence>
<evidence type="ECO:0000256" key="4">
    <source>
        <dbReference type="ARBA" id="ARBA00023002"/>
    </source>
</evidence>
<dbReference type="PANTHER" id="PTHR46206">
    <property type="entry name" value="CYTOCHROME P450"/>
    <property type="match status" value="1"/>
</dbReference>
<name>A0ABR4EYL6_9PEZI</name>
<evidence type="ECO:0000256" key="1">
    <source>
        <dbReference type="ARBA" id="ARBA00001971"/>
    </source>
</evidence>
<keyword evidence="4" id="KW-0560">Oxidoreductase</keyword>
<evidence type="ECO:0000256" key="5">
    <source>
        <dbReference type="ARBA" id="ARBA00023004"/>
    </source>
</evidence>
<comment type="similarity">
    <text evidence="2">Belongs to the cytochrome P450 family.</text>
</comment>
<evidence type="ECO:0008006" key="8">
    <source>
        <dbReference type="Google" id="ProtNLM"/>
    </source>
</evidence>
<dbReference type="InterPro" id="IPR036396">
    <property type="entry name" value="Cyt_P450_sf"/>
</dbReference>
<dbReference type="Pfam" id="PF00067">
    <property type="entry name" value="p450"/>
    <property type="match status" value="1"/>
</dbReference>
<dbReference type="SUPFAM" id="SSF48264">
    <property type="entry name" value="Cytochrome P450"/>
    <property type="match status" value="1"/>
</dbReference>
<keyword evidence="5" id="KW-0408">Iron</keyword>
<comment type="cofactor">
    <cofactor evidence="1">
        <name>heme</name>
        <dbReference type="ChEBI" id="CHEBI:30413"/>
    </cofactor>
</comment>
<sequence>MPTGVHLMVPIAPVVMDSDATPDPLLFDGLRHYRNRKRPGQATRHQFATTSDTNLHFGHGKFACPGRSLAGNSVKTLLSNLLLRYDVGFVGGGTDRPANVHLHEYVFPNPYACVEFRPRDFQELEFTDEILSN</sequence>
<keyword evidence="3" id="KW-0479">Metal-binding</keyword>
<dbReference type="InterPro" id="IPR001128">
    <property type="entry name" value="Cyt_P450"/>
</dbReference>
<evidence type="ECO:0000256" key="3">
    <source>
        <dbReference type="ARBA" id="ARBA00022723"/>
    </source>
</evidence>
<keyword evidence="7" id="KW-1185">Reference proteome</keyword>
<dbReference type="Proteomes" id="UP001600888">
    <property type="component" value="Unassembled WGS sequence"/>
</dbReference>
<evidence type="ECO:0000313" key="6">
    <source>
        <dbReference type="EMBL" id="KAL2287541.1"/>
    </source>
</evidence>
<organism evidence="6 7">
    <name type="scientific">Diaporthe vaccinii</name>
    <dbReference type="NCBI Taxonomy" id="105482"/>
    <lineage>
        <taxon>Eukaryota</taxon>
        <taxon>Fungi</taxon>
        <taxon>Dikarya</taxon>
        <taxon>Ascomycota</taxon>
        <taxon>Pezizomycotina</taxon>
        <taxon>Sordariomycetes</taxon>
        <taxon>Sordariomycetidae</taxon>
        <taxon>Diaporthales</taxon>
        <taxon>Diaporthaceae</taxon>
        <taxon>Diaporthe</taxon>
        <taxon>Diaporthe eres species complex</taxon>
    </lineage>
</organism>
<proteinExistence type="inferred from homology"/>